<organism evidence="20 21">
    <name type="scientific">Fibrivirga algicola</name>
    <dbReference type="NCBI Taxonomy" id="2950420"/>
    <lineage>
        <taxon>Bacteria</taxon>
        <taxon>Pseudomonadati</taxon>
        <taxon>Bacteroidota</taxon>
        <taxon>Cytophagia</taxon>
        <taxon>Cytophagales</taxon>
        <taxon>Spirosomataceae</taxon>
        <taxon>Fibrivirga</taxon>
    </lineage>
</organism>
<dbReference type="Gene3D" id="3.10.560.10">
    <property type="entry name" value="Outer membrane lipoprotein wza domain like"/>
    <property type="match status" value="6"/>
</dbReference>
<feature type="region of interest" description="Disordered" evidence="15">
    <location>
        <begin position="44"/>
        <end position="189"/>
    </location>
</feature>
<feature type="domain" description="SLBB" evidence="19">
    <location>
        <begin position="310"/>
        <end position="386"/>
    </location>
</feature>
<dbReference type="Pfam" id="PF02563">
    <property type="entry name" value="Poly_export"/>
    <property type="match status" value="1"/>
</dbReference>
<dbReference type="PANTHER" id="PTHR33619:SF3">
    <property type="entry name" value="POLYSACCHARIDE EXPORT PROTEIN GFCE-RELATED"/>
    <property type="match status" value="1"/>
</dbReference>
<keyword evidence="9" id="KW-0406">Ion transport</keyword>
<dbReference type="Gene3D" id="3.30.1950.10">
    <property type="entry name" value="wza like domain"/>
    <property type="match status" value="1"/>
</dbReference>
<dbReference type="PANTHER" id="PTHR33619">
    <property type="entry name" value="POLYSACCHARIDE EXPORT PROTEIN GFCE-RELATED"/>
    <property type="match status" value="1"/>
</dbReference>
<proteinExistence type="inferred from homology"/>
<evidence type="ECO:0000313" key="21">
    <source>
        <dbReference type="Proteomes" id="UP000606008"/>
    </source>
</evidence>
<evidence type="ECO:0000256" key="15">
    <source>
        <dbReference type="SAM" id="MobiDB-lite"/>
    </source>
</evidence>
<protein>
    <submittedName>
        <fullName evidence="20">Ligand-binding protein</fullName>
    </submittedName>
</protein>
<feature type="domain" description="Soluble ligand binding" evidence="18">
    <location>
        <begin position="569"/>
        <end position="613"/>
    </location>
</feature>
<comment type="similarity">
    <text evidence="2">Belongs to the BexD/CtrA/VexA family.</text>
</comment>
<keyword evidence="8" id="KW-0625">Polysaccharide transport</keyword>
<evidence type="ECO:0000313" key="20">
    <source>
        <dbReference type="EMBL" id="NID12689.1"/>
    </source>
</evidence>
<dbReference type="InterPro" id="IPR019554">
    <property type="entry name" value="Soluble_ligand-bd"/>
</dbReference>
<keyword evidence="3" id="KW-0813">Transport</keyword>
<dbReference type="InterPro" id="IPR054765">
    <property type="entry name" value="SLBB_dom"/>
</dbReference>
<dbReference type="RefSeq" id="WP_085412831.1">
    <property type="nucleotide sequence ID" value="NZ_WAEL01000008.1"/>
</dbReference>
<sequence>MQKLPKFQHSRVSLFASLSDQSLRCTTRTIALIGLVFGAVTTSSAQITPSGGGTPGAGVPTTGRPGQAAPSGNVQLPAGVQVPANIPAGTQLPNGMRVGPNGTIQQGQAPGRNTQTGRTTQQGANTNPNQGNAGRTQAGDGQTGQNGQGAVDANGQPIPGDVPLNANEEGAEKTADVLSDQEAARAQERATTRRKLFGYELFNNPTLATTFQPNINIATPVNYVLGTNDQLDINIYGYSQDAIKQTVTPEGNIYLPSGIGPVHVAGLTIDAAKARISERLSKIYVGLKNSSFGPKNTYLEVTLGNIRSIRVSVLGEAVKPGTYTVSSLSSAMNVIYSSGGPSDLGSFRNIQLIRGNRVIATIDLYDLLLSGVLRNNVRLQDNDNIRIPSYLSHVELQGTTRRNNIFELMPNETLDKLLFYGGGFAANAYKSRIKVTRLTNRELKVIDVLADQYKSFVLQDGDVAAVEQVLNRYENQVTISGAVYRPGVYSLDQNKTLKELVTSAEGPRGEALMGRVNIVRTREDMTTENITVDLTKILNGTDADLPLQREDQIVVNSKFDLAEFGDINIQGEVNKPGNIGYVSNMTLEDALVKVGGLRESAALSQIEVVRRKKDVDPTSTSGQIAEVLKFSIDRNLELSNESKFYLQPYDQVVVRRSPNYQIQTYAQVEGEVITPGRYPIRTKDQKLSDLVVVSGGLTPQAYIKGATLVRRVKLSPEELDQRQRSVTELADDLNRRSAVEVEAVVTDKQESIGINLEKIMQNPGSSEDILIQEDDILRIPKKLETVRIQGEVLLPTTVKYRPGQSFQDYISQAGGFTERSQRKRSFVVYANGSVDRTRRFMFFNVYPRVEPGAEVIIPVQKTTPITPQQIIGTVSGIASGLLGLISTLLAISVISGR</sequence>
<feature type="domain" description="Soluble ligand binding" evidence="18">
    <location>
        <begin position="666"/>
        <end position="711"/>
    </location>
</feature>
<comment type="subcellular location">
    <subcellularLocation>
        <location evidence="1">Cell outer membrane</location>
        <topology evidence="1">Multi-pass membrane protein</topology>
    </subcellularLocation>
</comment>
<keyword evidence="13" id="KW-0998">Cell outer membrane</keyword>
<keyword evidence="4" id="KW-1134">Transmembrane beta strand</keyword>
<keyword evidence="5" id="KW-0762">Sugar transport</keyword>
<evidence type="ECO:0000256" key="2">
    <source>
        <dbReference type="ARBA" id="ARBA00009450"/>
    </source>
</evidence>
<evidence type="ECO:0000256" key="11">
    <source>
        <dbReference type="ARBA" id="ARBA00023136"/>
    </source>
</evidence>
<keyword evidence="10" id="KW-0626">Porin</keyword>
<dbReference type="Pfam" id="PF22461">
    <property type="entry name" value="SLBB_2"/>
    <property type="match status" value="1"/>
</dbReference>
<dbReference type="EMBL" id="WAEL01000008">
    <property type="protein sequence ID" value="NID12689.1"/>
    <property type="molecule type" value="Genomic_DNA"/>
</dbReference>
<keyword evidence="12" id="KW-0564">Palmitate</keyword>
<keyword evidence="11 16" id="KW-0472">Membrane</keyword>
<reference evidence="21" key="1">
    <citation type="submission" date="2019-09" db="EMBL/GenBank/DDBJ databases">
        <authorList>
            <person name="Jung D.-H."/>
        </authorList>
    </citation>
    <scope>NUCLEOTIDE SEQUENCE [LARGE SCALE GENOMIC DNA]</scope>
    <source>
        <strain evidence="21">JA-25</strain>
    </source>
</reference>
<keyword evidence="14" id="KW-0449">Lipoprotein</keyword>
<keyword evidence="16" id="KW-1133">Transmembrane helix</keyword>
<evidence type="ECO:0000259" key="17">
    <source>
        <dbReference type="Pfam" id="PF02563"/>
    </source>
</evidence>
<feature type="compositionally biased region" description="Polar residues" evidence="15">
    <location>
        <begin position="128"/>
        <end position="140"/>
    </location>
</feature>
<feature type="transmembrane region" description="Helical" evidence="16">
    <location>
        <begin position="870"/>
        <end position="894"/>
    </location>
</feature>
<evidence type="ECO:0000256" key="5">
    <source>
        <dbReference type="ARBA" id="ARBA00022597"/>
    </source>
</evidence>
<evidence type="ECO:0000259" key="19">
    <source>
        <dbReference type="Pfam" id="PF22461"/>
    </source>
</evidence>
<evidence type="ECO:0000256" key="12">
    <source>
        <dbReference type="ARBA" id="ARBA00023139"/>
    </source>
</evidence>
<keyword evidence="21" id="KW-1185">Reference proteome</keyword>
<gene>
    <name evidence="20" type="ORF">F7231_21140</name>
</gene>
<keyword evidence="6 16" id="KW-0812">Transmembrane</keyword>
<evidence type="ECO:0000256" key="6">
    <source>
        <dbReference type="ARBA" id="ARBA00022692"/>
    </source>
</evidence>
<evidence type="ECO:0000256" key="16">
    <source>
        <dbReference type="SAM" id="Phobius"/>
    </source>
</evidence>
<keyword evidence="7" id="KW-0732">Signal</keyword>
<dbReference type="InterPro" id="IPR003715">
    <property type="entry name" value="Poly_export_N"/>
</dbReference>
<feature type="domain" description="Soluble ligand binding" evidence="18">
    <location>
        <begin position="786"/>
        <end position="828"/>
    </location>
</feature>
<dbReference type="InterPro" id="IPR049712">
    <property type="entry name" value="Poly_export"/>
</dbReference>
<feature type="domain" description="Polysaccharide export protein N-terminal" evidence="17">
    <location>
        <begin position="219"/>
        <end position="285"/>
    </location>
</feature>
<evidence type="ECO:0000256" key="13">
    <source>
        <dbReference type="ARBA" id="ARBA00023237"/>
    </source>
</evidence>
<evidence type="ECO:0000256" key="1">
    <source>
        <dbReference type="ARBA" id="ARBA00004571"/>
    </source>
</evidence>
<evidence type="ECO:0000256" key="10">
    <source>
        <dbReference type="ARBA" id="ARBA00023114"/>
    </source>
</evidence>
<accession>A0ABX0QR83</accession>
<feature type="compositionally biased region" description="Low complexity" evidence="15">
    <location>
        <begin position="57"/>
        <end position="66"/>
    </location>
</feature>
<evidence type="ECO:0000259" key="18">
    <source>
        <dbReference type="Pfam" id="PF10531"/>
    </source>
</evidence>
<evidence type="ECO:0000256" key="8">
    <source>
        <dbReference type="ARBA" id="ARBA00023047"/>
    </source>
</evidence>
<dbReference type="Proteomes" id="UP000606008">
    <property type="component" value="Unassembled WGS sequence"/>
</dbReference>
<dbReference type="Pfam" id="PF10531">
    <property type="entry name" value="SLBB"/>
    <property type="match status" value="4"/>
</dbReference>
<evidence type="ECO:0000256" key="9">
    <source>
        <dbReference type="ARBA" id="ARBA00023065"/>
    </source>
</evidence>
<feature type="domain" description="Soluble ligand binding" evidence="18">
    <location>
        <begin position="477"/>
        <end position="525"/>
    </location>
</feature>
<reference evidence="21" key="2">
    <citation type="submission" date="2023-07" db="EMBL/GenBank/DDBJ databases">
        <authorList>
            <person name="Jung D.-H."/>
        </authorList>
    </citation>
    <scope>NUCLEOTIDE SEQUENCE [LARGE SCALE GENOMIC DNA]</scope>
    <source>
        <strain evidence="21">JA-25</strain>
    </source>
</reference>
<evidence type="ECO:0000256" key="3">
    <source>
        <dbReference type="ARBA" id="ARBA00022448"/>
    </source>
</evidence>
<feature type="compositionally biased region" description="Low complexity" evidence="15">
    <location>
        <begin position="111"/>
        <end position="127"/>
    </location>
</feature>
<name>A0ABX0QR83_9BACT</name>
<evidence type="ECO:0000256" key="4">
    <source>
        <dbReference type="ARBA" id="ARBA00022452"/>
    </source>
</evidence>
<comment type="caution">
    <text evidence="20">The sequence shown here is derived from an EMBL/GenBank/DDBJ whole genome shotgun (WGS) entry which is preliminary data.</text>
</comment>
<evidence type="ECO:0000256" key="7">
    <source>
        <dbReference type="ARBA" id="ARBA00022729"/>
    </source>
</evidence>
<evidence type="ECO:0000256" key="14">
    <source>
        <dbReference type="ARBA" id="ARBA00023288"/>
    </source>
</evidence>